<evidence type="ECO:0000256" key="1">
    <source>
        <dbReference type="SAM" id="MobiDB-lite"/>
    </source>
</evidence>
<feature type="region of interest" description="Disordered" evidence="1">
    <location>
        <begin position="102"/>
        <end position="125"/>
    </location>
</feature>
<evidence type="ECO:0000313" key="2">
    <source>
        <dbReference type="EMBL" id="CAD9821309.1"/>
    </source>
</evidence>
<gene>
    <name evidence="2" type="ORF">ASEP1449_LOCUS13143</name>
</gene>
<feature type="region of interest" description="Disordered" evidence="1">
    <location>
        <begin position="1"/>
        <end position="40"/>
    </location>
</feature>
<reference evidence="2" key="1">
    <citation type="submission" date="2021-01" db="EMBL/GenBank/DDBJ databases">
        <authorList>
            <person name="Corre E."/>
            <person name="Pelletier E."/>
            <person name="Niang G."/>
            <person name="Scheremetjew M."/>
            <person name="Finn R."/>
            <person name="Kale V."/>
            <person name="Holt S."/>
            <person name="Cochrane G."/>
            <person name="Meng A."/>
            <person name="Brown T."/>
            <person name="Cohen L."/>
        </authorList>
    </citation>
    <scope>NUCLEOTIDE SEQUENCE</scope>
    <source>
        <strain evidence="2">CCMP2084</strain>
    </source>
</reference>
<protein>
    <submittedName>
        <fullName evidence="2">Uncharacterized protein</fullName>
    </submittedName>
</protein>
<proteinExistence type="predicted"/>
<organism evidence="2">
    <name type="scientific">Attheya septentrionalis</name>
    <dbReference type="NCBI Taxonomy" id="420275"/>
    <lineage>
        <taxon>Eukaryota</taxon>
        <taxon>Sar</taxon>
        <taxon>Stramenopiles</taxon>
        <taxon>Ochrophyta</taxon>
        <taxon>Bacillariophyta</taxon>
        <taxon>Coscinodiscophyceae</taxon>
        <taxon>Chaetocerotophycidae</taxon>
        <taxon>Chaetocerotales</taxon>
        <taxon>Attheyaceae</taxon>
        <taxon>Attheya</taxon>
    </lineage>
</organism>
<name>A0A7S2XTE6_9STRA</name>
<sequence>MAANGNRSRFDIKRTRSHNDASSASAGSHGRRRFPEKLVDKSRRVAPLGQADVDNGASISTGLANVVSLKACQLETTLKNPITEQISPPSWGQAGLIQAERLTASPPKNPQKRQAVAGTDPERPTVEVASSLRSSRFKVIPITCIHNLQDDVDDDGVTWEFQRSVLTAVSANARYEVNFAKARYTPGPGESVVLRPSDANDNAITWDCHDVTTAPKIDNAASPLTRKNLSFQKVTRDDFEFQVGQKIGMVVYRNFAVTPEDAGMSQNSITMDELRQIFGREGSVNIYTGQIMNVSMDKKAFEHNINTFRGCSGAVIFLLDVDQEGCGVIESDYGKAIAVHVGGDRLSGGTIVNFAFKIL</sequence>
<accession>A0A7S2XTE6</accession>
<dbReference type="AlphaFoldDB" id="A0A7S2XTE6"/>
<dbReference type="EMBL" id="HBHQ01019572">
    <property type="protein sequence ID" value="CAD9821309.1"/>
    <property type="molecule type" value="Transcribed_RNA"/>
</dbReference>
<feature type="compositionally biased region" description="Basic and acidic residues" evidence="1">
    <location>
        <begin position="8"/>
        <end position="19"/>
    </location>
</feature>